<evidence type="ECO:0000313" key="3">
    <source>
        <dbReference type="EMBL" id="MBS0029745.1"/>
    </source>
</evidence>
<keyword evidence="3" id="KW-0255">Endonuclease</keyword>
<dbReference type="PANTHER" id="PTHR41349:SF1">
    <property type="entry name" value="PROTEIN CBG08683"/>
    <property type="match status" value="1"/>
</dbReference>
<dbReference type="SUPFAM" id="SSF49899">
    <property type="entry name" value="Concanavalin A-like lectins/glucanases"/>
    <property type="match status" value="1"/>
</dbReference>
<dbReference type="SUPFAM" id="SSF56219">
    <property type="entry name" value="DNase I-like"/>
    <property type="match status" value="1"/>
</dbReference>
<proteinExistence type="predicted"/>
<gene>
    <name evidence="3" type="ORF">KE626_20645</name>
</gene>
<keyword evidence="4" id="KW-1185">Reference proteome</keyword>
<dbReference type="Proteomes" id="UP000676386">
    <property type="component" value="Unassembled WGS sequence"/>
</dbReference>
<dbReference type="RefSeq" id="WP_211974830.1">
    <property type="nucleotide sequence ID" value="NZ_JAGTXB010000010.1"/>
</dbReference>
<dbReference type="PANTHER" id="PTHR41349">
    <property type="match status" value="1"/>
</dbReference>
<dbReference type="InterPro" id="IPR005135">
    <property type="entry name" value="Endo/exonuclease/phosphatase"/>
</dbReference>
<protein>
    <submittedName>
        <fullName evidence="3">Endonuclease/exonuclease/phosphatase family protein</fullName>
    </submittedName>
</protein>
<dbReference type="Pfam" id="PF03372">
    <property type="entry name" value="Exo_endo_phos"/>
    <property type="match status" value="1"/>
</dbReference>
<sequence>MKQIKKMMLLLAGMVCGAGAVAQQPVYTLDFDGSNFKEPVTPEAEAVYKVDLQRSQFTKGISGYALDLSADAALRRPVKLMRNELPSFKENTSFSVQIWLRTKPGALMGTPVIGNKKADNPGTAGWQIYTQENGAWALIMNDGKNRYDYKPTVQRQGINDGRWHQLLFTVNRDRQELRMYLDGRNRAIYNIAGAGSFDSDLATVAGGSDEKWEYGSNAQWNAFNGHIDDIKMWDTAISPGEVQQLYTKYLPGEAEAPPTVPRQLKILSWNIWHGGHRYGQHVGLQRLIDVMKLANADVIGLIETYGSGEVIADSLGYYFYLISSNLSVMSRYPITTTISVGKPSNFGGVTLMLGPGKELIFLDTWLHYLPDVSESIIAKNKSPEALIAGEAATRQAEITAILQKIQPLTMNADKLPVVMVGDFNIGSHLDWIAATSAIHYNRMVEWPESKAMKNAGFIDSYRKLHVNPLLDPGLTWTPRAATSSFKYGLRDRIDFIYYKGLNLRPIASTVIDYHPVMFPSDHAAVMTVFELKE</sequence>
<dbReference type="InterPro" id="IPR013320">
    <property type="entry name" value="ConA-like_dom_sf"/>
</dbReference>
<dbReference type="Gene3D" id="3.60.10.10">
    <property type="entry name" value="Endonuclease/exonuclease/phosphatase"/>
    <property type="match status" value="1"/>
</dbReference>
<feature type="signal peptide" evidence="1">
    <location>
        <begin position="1"/>
        <end position="22"/>
    </location>
</feature>
<keyword evidence="3" id="KW-0540">Nuclease</keyword>
<feature type="chain" id="PRO_5045914089" evidence="1">
    <location>
        <begin position="23"/>
        <end position="533"/>
    </location>
</feature>
<dbReference type="Gene3D" id="2.60.120.200">
    <property type="match status" value="1"/>
</dbReference>
<dbReference type="Pfam" id="PF13385">
    <property type="entry name" value="Laminin_G_3"/>
    <property type="match status" value="1"/>
</dbReference>
<organism evidence="3 4">
    <name type="scientific">Chitinophaga hostae</name>
    <dbReference type="NCBI Taxonomy" id="2831022"/>
    <lineage>
        <taxon>Bacteria</taxon>
        <taxon>Pseudomonadati</taxon>
        <taxon>Bacteroidota</taxon>
        <taxon>Chitinophagia</taxon>
        <taxon>Chitinophagales</taxon>
        <taxon>Chitinophagaceae</taxon>
        <taxon>Chitinophaga</taxon>
    </lineage>
</organism>
<dbReference type="InterPro" id="IPR036691">
    <property type="entry name" value="Endo/exonu/phosph_ase_sf"/>
</dbReference>
<dbReference type="GO" id="GO:0004519">
    <property type="term" value="F:endonuclease activity"/>
    <property type="evidence" value="ECO:0007669"/>
    <property type="project" value="UniProtKB-KW"/>
</dbReference>
<feature type="domain" description="Endonuclease/exonuclease/phosphatase" evidence="2">
    <location>
        <begin position="267"/>
        <end position="522"/>
    </location>
</feature>
<name>A0ABS5J3L3_9BACT</name>
<evidence type="ECO:0000259" key="2">
    <source>
        <dbReference type="Pfam" id="PF03372"/>
    </source>
</evidence>
<accession>A0ABS5J3L3</accession>
<evidence type="ECO:0000256" key="1">
    <source>
        <dbReference type="SAM" id="SignalP"/>
    </source>
</evidence>
<reference evidence="3 4" key="1">
    <citation type="submission" date="2021-04" db="EMBL/GenBank/DDBJ databases">
        <title>Chitinophaga sp. nov., isolated from the rhizosphere soil.</title>
        <authorList>
            <person name="He S."/>
        </authorList>
    </citation>
    <scope>NUCLEOTIDE SEQUENCE [LARGE SCALE GENOMIC DNA]</scope>
    <source>
        <strain evidence="3 4">2R12</strain>
    </source>
</reference>
<keyword evidence="1" id="KW-0732">Signal</keyword>
<dbReference type="EMBL" id="JAGTXB010000010">
    <property type="protein sequence ID" value="MBS0029745.1"/>
    <property type="molecule type" value="Genomic_DNA"/>
</dbReference>
<evidence type="ECO:0000313" key="4">
    <source>
        <dbReference type="Proteomes" id="UP000676386"/>
    </source>
</evidence>
<keyword evidence="3" id="KW-0378">Hydrolase</keyword>
<comment type="caution">
    <text evidence="3">The sequence shown here is derived from an EMBL/GenBank/DDBJ whole genome shotgun (WGS) entry which is preliminary data.</text>
</comment>